<dbReference type="OrthoDB" id="5768557at2"/>
<gene>
    <name evidence="1" type="ORF">GLIP_0085</name>
</gene>
<evidence type="ECO:0008006" key="3">
    <source>
        <dbReference type="Google" id="ProtNLM"/>
    </source>
</evidence>
<dbReference type="STRING" id="1127673.GLIP_0085"/>
<dbReference type="EMBL" id="BAEN01000004">
    <property type="protein sequence ID" value="GAC12740.1"/>
    <property type="molecule type" value="Genomic_DNA"/>
</dbReference>
<sequence>MIFTSIFKRFFIAPLVASLLIAGLVSLALSILSQDASQQATLTVRKVNLAVLPPPPKPKSQQQKSQVDSAPDIQLNVDGGGVNMEFQITEALQDMAVTELPEIKVQNSQNSLVDILNFDWQAFGLSDLDETPRLLTDLKVRFPESLKRKGVRSAEVELAVLIDEHGGVLLKNIIRNQYPELNTAIKKLISQARFSIPKKDGVAVQASFNWPLEFADS</sequence>
<name>K6YN20_9ALTE</name>
<evidence type="ECO:0000313" key="2">
    <source>
        <dbReference type="Proteomes" id="UP000006334"/>
    </source>
</evidence>
<dbReference type="RefSeq" id="WP_008842560.1">
    <property type="nucleotide sequence ID" value="NZ_BAEN01000004.1"/>
</dbReference>
<dbReference type="AlphaFoldDB" id="K6YN20"/>
<dbReference type="eggNOG" id="COG0810">
    <property type="taxonomic scope" value="Bacteria"/>
</dbReference>
<keyword evidence="2" id="KW-1185">Reference proteome</keyword>
<accession>K6YN20</accession>
<organism evidence="1 2">
    <name type="scientific">Aliiglaciecola lipolytica E3</name>
    <dbReference type="NCBI Taxonomy" id="1127673"/>
    <lineage>
        <taxon>Bacteria</taxon>
        <taxon>Pseudomonadati</taxon>
        <taxon>Pseudomonadota</taxon>
        <taxon>Gammaproteobacteria</taxon>
        <taxon>Alteromonadales</taxon>
        <taxon>Alteromonadaceae</taxon>
        <taxon>Aliiglaciecola</taxon>
    </lineage>
</organism>
<dbReference type="Proteomes" id="UP000006334">
    <property type="component" value="Unassembled WGS sequence"/>
</dbReference>
<comment type="caution">
    <text evidence="1">The sequence shown here is derived from an EMBL/GenBank/DDBJ whole genome shotgun (WGS) entry which is preliminary data.</text>
</comment>
<evidence type="ECO:0000313" key="1">
    <source>
        <dbReference type="EMBL" id="GAC12740.1"/>
    </source>
</evidence>
<dbReference type="Gene3D" id="3.30.1150.10">
    <property type="match status" value="1"/>
</dbReference>
<proteinExistence type="predicted"/>
<protein>
    <recommendedName>
        <fullName evidence="3">TonB C-terminal domain-containing protein</fullName>
    </recommendedName>
</protein>
<reference evidence="1 2" key="1">
    <citation type="journal article" date="2017" name="Antonie Van Leeuwenhoek">
        <title>Rhizobium rhizosphaerae sp. nov., a novel species isolated from rice rhizosphere.</title>
        <authorList>
            <person name="Zhao J.J."/>
            <person name="Zhang J."/>
            <person name="Zhang R.J."/>
            <person name="Zhang C.W."/>
            <person name="Yin H.Q."/>
            <person name="Zhang X.X."/>
        </authorList>
    </citation>
    <scope>NUCLEOTIDE SEQUENCE [LARGE SCALE GENOMIC DNA]</scope>
    <source>
        <strain evidence="1 2">E3</strain>
    </source>
</reference>